<reference evidence="2 3" key="1">
    <citation type="submission" date="2022-10" db="EMBL/GenBank/DDBJ databases">
        <title>paucibacter sp. hw8 Genome sequencing.</title>
        <authorList>
            <person name="Park S."/>
        </authorList>
    </citation>
    <scope>NUCLEOTIDE SEQUENCE [LARGE SCALE GENOMIC DNA]</scope>
    <source>
        <strain evidence="3">hw8</strain>
    </source>
</reference>
<dbReference type="InterPro" id="IPR050266">
    <property type="entry name" value="AB_hydrolase_sf"/>
</dbReference>
<accession>A0ABT5KL02</accession>
<comment type="caution">
    <text evidence="2">The sequence shown here is derived from an EMBL/GenBank/DDBJ whole genome shotgun (WGS) entry which is preliminary data.</text>
</comment>
<name>A0ABT5KL02_9BURK</name>
<evidence type="ECO:0000259" key="1">
    <source>
        <dbReference type="Pfam" id="PF00561"/>
    </source>
</evidence>
<feature type="domain" description="AB hydrolase-1" evidence="1">
    <location>
        <begin position="49"/>
        <end position="303"/>
    </location>
</feature>
<sequence length="316" mass="35461">MTPDTPLASPPVYSPRRIARSEFIFLRGLQHHLLRWDGDAASAFTPERPLLVMLHGWMDVAASFQFVIDAMQENRPIVAMDWRGFGLSDAGGADSYWFPDYLGDLDALLDAVSPDQPVDLLGHSMGGNIVMTYAGVRPKRIRRLINLEGFGLPDTQASAAPERLVTWLDELKQAPQLKPYASLNDVAARLSKTNPRLSADKAAWLAPRWSAQATLPDGSQEWRILADPAHKKTNPALYRREEAMACWARITAPTLWVEGHDTDMMRWFGKRYPRSDFEERLALVQSLRRVGLSDAGHMLHHDQPDALARALEDFLG</sequence>
<dbReference type="Pfam" id="PF00561">
    <property type="entry name" value="Abhydrolase_1"/>
    <property type="match status" value="1"/>
</dbReference>
<dbReference type="RefSeq" id="WP_273594726.1">
    <property type="nucleotide sequence ID" value="NZ_JAQQXS010000001.1"/>
</dbReference>
<dbReference type="PRINTS" id="PR00412">
    <property type="entry name" value="EPOXHYDRLASE"/>
</dbReference>
<dbReference type="Gene3D" id="3.40.50.1820">
    <property type="entry name" value="alpha/beta hydrolase"/>
    <property type="match status" value="1"/>
</dbReference>
<proteinExistence type="predicted"/>
<gene>
    <name evidence="2" type="ORF">PRZ01_00125</name>
</gene>
<dbReference type="GO" id="GO:0016787">
    <property type="term" value="F:hydrolase activity"/>
    <property type="evidence" value="ECO:0007669"/>
    <property type="project" value="UniProtKB-KW"/>
</dbReference>
<dbReference type="SUPFAM" id="SSF53474">
    <property type="entry name" value="alpha/beta-Hydrolases"/>
    <property type="match status" value="1"/>
</dbReference>
<keyword evidence="3" id="KW-1185">Reference proteome</keyword>
<protein>
    <submittedName>
        <fullName evidence="2">Alpha/beta hydrolase</fullName>
    </submittedName>
</protein>
<dbReference type="PANTHER" id="PTHR43798:SF20">
    <property type="entry name" value="2-SUCCINYL-6-HYDROXY-2,4-CYCLOHEXADIENE-1-CARBOXYLATE SYNTHASE-RELATED"/>
    <property type="match status" value="1"/>
</dbReference>
<organism evidence="2 3">
    <name type="scientific">Roseateles koreensis</name>
    <dbReference type="NCBI Taxonomy" id="2987526"/>
    <lineage>
        <taxon>Bacteria</taxon>
        <taxon>Pseudomonadati</taxon>
        <taxon>Pseudomonadota</taxon>
        <taxon>Betaproteobacteria</taxon>
        <taxon>Burkholderiales</taxon>
        <taxon>Sphaerotilaceae</taxon>
        <taxon>Roseateles</taxon>
    </lineage>
</organism>
<dbReference type="InterPro" id="IPR029058">
    <property type="entry name" value="AB_hydrolase_fold"/>
</dbReference>
<dbReference type="Proteomes" id="UP001219862">
    <property type="component" value="Unassembled WGS sequence"/>
</dbReference>
<dbReference type="PRINTS" id="PR00111">
    <property type="entry name" value="ABHYDROLASE"/>
</dbReference>
<dbReference type="InterPro" id="IPR000639">
    <property type="entry name" value="Epox_hydrolase-like"/>
</dbReference>
<dbReference type="InterPro" id="IPR000073">
    <property type="entry name" value="AB_hydrolase_1"/>
</dbReference>
<evidence type="ECO:0000313" key="3">
    <source>
        <dbReference type="Proteomes" id="UP001219862"/>
    </source>
</evidence>
<dbReference type="PANTHER" id="PTHR43798">
    <property type="entry name" value="MONOACYLGLYCEROL LIPASE"/>
    <property type="match status" value="1"/>
</dbReference>
<evidence type="ECO:0000313" key="2">
    <source>
        <dbReference type="EMBL" id="MDC8783596.1"/>
    </source>
</evidence>
<keyword evidence="2" id="KW-0378">Hydrolase</keyword>
<dbReference type="EMBL" id="JAQQXS010000001">
    <property type="protein sequence ID" value="MDC8783596.1"/>
    <property type="molecule type" value="Genomic_DNA"/>
</dbReference>